<dbReference type="AlphaFoldDB" id="A0AAN5CK99"/>
<feature type="non-terminal residue" evidence="2">
    <location>
        <position position="82"/>
    </location>
</feature>
<evidence type="ECO:0000313" key="2">
    <source>
        <dbReference type="EMBL" id="GMR45969.1"/>
    </source>
</evidence>
<feature type="transmembrane region" description="Helical" evidence="1">
    <location>
        <begin position="25"/>
        <end position="44"/>
    </location>
</feature>
<name>A0AAN5CK99_9BILA</name>
<protein>
    <recommendedName>
        <fullName evidence="4">G protein-coupled receptor</fullName>
    </recommendedName>
</protein>
<sequence>NLPKALNARYQAKEAYEIAKSMQPVFFTIHLSKSLLAIILLSFCYKMDEQMRCVPLFFPATYADLQLLFFVTHTILSTFCLA</sequence>
<evidence type="ECO:0008006" key="4">
    <source>
        <dbReference type="Google" id="ProtNLM"/>
    </source>
</evidence>
<keyword evidence="1" id="KW-1133">Transmembrane helix</keyword>
<accession>A0AAN5CK99</accession>
<reference evidence="3" key="1">
    <citation type="submission" date="2022-10" db="EMBL/GenBank/DDBJ databases">
        <title>Genome assembly of Pristionchus species.</title>
        <authorList>
            <person name="Yoshida K."/>
            <person name="Sommer R.J."/>
        </authorList>
    </citation>
    <scope>NUCLEOTIDE SEQUENCE [LARGE SCALE GENOMIC DNA]</scope>
    <source>
        <strain evidence="3">RS5460</strain>
    </source>
</reference>
<comment type="caution">
    <text evidence="2">The sequence shown here is derived from an EMBL/GenBank/DDBJ whole genome shotgun (WGS) entry which is preliminary data.</text>
</comment>
<organism evidence="2 3">
    <name type="scientific">Pristionchus mayeri</name>
    <dbReference type="NCBI Taxonomy" id="1317129"/>
    <lineage>
        <taxon>Eukaryota</taxon>
        <taxon>Metazoa</taxon>
        <taxon>Ecdysozoa</taxon>
        <taxon>Nematoda</taxon>
        <taxon>Chromadorea</taxon>
        <taxon>Rhabditida</taxon>
        <taxon>Rhabditina</taxon>
        <taxon>Diplogasteromorpha</taxon>
        <taxon>Diplogasteroidea</taxon>
        <taxon>Neodiplogasteridae</taxon>
        <taxon>Pristionchus</taxon>
    </lineage>
</organism>
<gene>
    <name evidence="2" type="ORF">PMAYCL1PPCAC_16164</name>
</gene>
<evidence type="ECO:0000313" key="3">
    <source>
        <dbReference type="Proteomes" id="UP001328107"/>
    </source>
</evidence>
<evidence type="ECO:0000256" key="1">
    <source>
        <dbReference type="SAM" id="Phobius"/>
    </source>
</evidence>
<keyword evidence="1" id="KW-0472">Membrane</keyword>
<dbReference type="EMBL" id="BTRK01000004">
    <property type="protein sequence ID" value="GMR45969.1"/>
    <property type="molecule type" value="Genomic_DNA"/>
</dbReference>
<proteinExistence type="predicted"/>
<keyword evidence="3" id="KW-1185">Reference proteome</keyword>
<keyword evidence="1" id="KW-0812">Transmembrane</keyword>
<feature type="non-terminal residue" evidence="2">
    <location>
        <position position="1"/>
    </location>
</feature>
<dbReference type="Proteomes" id="UP001328107">
    <property type="component" value="Unassembled WGS sequence"/>
</dbReference>
<feature type="transmembrane region" description="Helical" evidence="1">
    <location>
        <begin position="56"/>
        <end position="76"/>
    </location>
</feature>